<dbReference type="PATRIC" id="fig|1441730.3.peg.5302"/>
<name>A0A0V9UDD3_9NOCA</name>
<reference evidence="1 2" key="2">
    <citation type="journal article" date="2016" name="Genome Announc.">
        <title>Draft Genome Sequence of a Versatile Hydrocarbon-Degrading Bacterium, Rhodococcus pyridinivorans Strain KG-16, Collected from Oil Fields in India.</title>
        <authorList>
            <person name="Aggarwal R.K."/>
            <person name="Dawar C."/>
            <person name="Phanindranath R."/>
            <person name="Mutnuri L."/>
            <person name="Dayal A.M."/>
        </authorList>
    </citation>
    <scope>NUCLEOTIDE SEQUENCE [LARGE SCALE GENOMIC DNA]</scope>
    <source>
        <strain evidence="1 2">KG-16</strain>
    </source>
</reference>
<dbReference type="AlphaFoldDB" id="A0A0V9UDD3"/>
<proteinExistence type="predicted"/>
<accession>A0A0V9UDD3</accession>
<evidence type="ECO:0000313" key="2">
    <source>
        <dbReference type="Proteomes" id="UP000053060"/>
    </source>
</evidence>
<dbReference type="Proteomes" id="UP000053060">
    <property type="component" value="Unassembled WGS sequence"/>
</dbReference>
<dbReference type="EMBL" id="AZXY01000023">
    <property type="protein sequence ID" value="KSZ56088.1"/>
    <property type="molecule type" value="Genomic_DNA"/>
</dbReference>
<gene>
    <name evidence="1" type="ORF">Z045_25180</name>
</gene>
<dbReference type="RefSeq" id="WP_060655046.1">
    <property type="nucleotide sequence ID" value="NZ_AZXY01000023.1"/>
</dbReference>
<organism evidence="1 2">
    <name type="scientific">Rhodococcus pyridinivorans KG-16</name>
    <dbReference type="NCBI Taxonomy" id="1441730"/>
    <lineage>
        <taxon>Bacteria</taxon>
        <taxon>Bacillati</taxon>
        <taxon>Actinomycetota</taxon>
        <taxon>Actinomycetes</taxon>
        <taxon>Mycobacteriales</taxon>
        <taxon>Nocardiaceae</taxon>
        <taxon>Rhodococcus</taxon>
    </lineage>
</organism>
<reference evidence="2" key="1">
    <citation type="submission" date="2015-01" db="EMBL/GenBank/DDBJ databases">
        <title>Draft genome sequence of Rhodococcus pyridinivorans strain KG-16, a hydrocarbon-degrading bacterium.</title>
        <authorList>
            <person name="Aggarwal R.K."/>
            <person name="Dawar C."/>
        </authorList>
    </citation>
    <scope>NUCLEOTIDE SEQUENCE [LARGE SCALE GENOMIC DNA]</scope>
    <source>
        <strain evidence="2">KG-16</strain>
    </source>
</reference>
<sequence>MKTGTRALSTVCDTEVMIIRAAEVELFCGGAPMVTARDGQAGAPEAGLDGGTLLGKRYTHAPSGLEVLCVKPGAGTLSVNGEPLTEVAAKQLPSSD</sequence>
<comment type="caution">
    <text evidence="1">The sequence shown here is derived from an EMBL/GenBank/DDBJ whole genome shotgun (WGS) entry which is preliminary data.</text>
</comment>
<evidence type="ECO:0000313" key="1">
    <source>
        <dbReference type="EMBL" id="KSZ56088.1"/>
    </source>
</evidence>
<protein>
    <submittedName>
        <fullName evidence="1">Uncharacterized protein</fullName>
    </submittedName>
</protein>